<feature type="compositionally biased region" description="Low complexity" evidence="4">
    <location>
        <begin position="234"/>
        <end position="244"/>
    </location>
</feature>
<name>S8FRW3_FOMSC</name>
<feature type="compositionally biased region" description="Pro residues" evidence="4">
    <location>
        <begin position="222"/>
        <end position="233"/>
    </location>
</feature>
<feature type="region of interest" description="Disordered" evidence="4">
    <location>
        <begin position="119"/>
        <end position="434"/>
    </location>
</feature>
<dbReference type="InterPro" id="IPR012916">
    <property type="entry name" value="RED_N"/>
</dbReference>
<reference evidence="6 7" key="1">
    <citation type="journal article" date="2012" name="Science">
        <title>The Paleozoic origin of enzymatic lignin decomposition reconstructed from 31 fungal genomes.</title>
        <authorList>
            <person name="Floudas D."/>
            <person name="Binder M."/>
            <person name="Riley R."/>
            <person name="Barry K."/>
            <person name="Blanchette R.A."/>
            <person name="Henrissat B."/>
            <person name="Martinez A.T."/>
            <person name="Otillar R."/>
            <person name="Spatafora J.W."/>
            <person name="Yadav J.S."/>
            <person name="Aerts A."/>
            <person name="Benoit I."/>
            <person name="Boyd A."/>
            <person name="Carlson A."/>
            <person name="Copeland A."/>
            <person name="Coutinho P.M."/>
            <person name="de Vries R.P."/>
            <person name="Ferreira P."/>
            <person name="Findley K."/>
            <person name="Foster B."/>
            <person name="Gaskell J."/>
            <person name="Glotzer D."/>
            <person name="Gorecki P."/>
            <person name="Heitman J."/>
            <person name="Hesse C."/>
            <person name="Hori C."/>
            <person name="Igarashi K."/>
            <person name="Jurgens J.A."/>
            <person name="Kallen N."/>
            <person name="Kersten P."/>
            <person name="Kohler A."/>
            <person name="Kuees U."/>
            <person name="Kumar T.K.A."/>
            <person name="Kuo A."/>
            <person name="LaButti K."/>
            <person name="Larrondo L.F."/>
            <person name="Lindquist E."/>
            <person name="Ling A."/>
            <person name="Lombard V."/>
            <person name="Lucas S."/>
            <person name="Lundell T."/>
            <person name="Martin R."/>
            <person name="McLaughlin D.J."/>
            <person name="Morgenstern I."/>
            <person name="Morin E."/>
            <person name="Murat C."/>
            <person name="Nagy L.G."/>
            <person name="Nolan M."/>
            <person name="Ohm R.A."/>
            <person name="Patyshakuliyeva A."/>
            <person name="Rokas A."/>
            <person name="Ruiz-Duenas F.J."/>
            <person name="Sabat G."/>
            <person name="Salamov A."/>
            <person name="Samejima M."/>
            <person name="Schmutz J."/>
            <person name="Slot J.C."/>
            <person name="St John F."/>
            <person name="Stenlid J."/>
            <person name="Sun H."/>
            <person name="Sun S."/>
            <person name="Syed K."/>
            <person name="Tsang A."/>
            <person name="Wiebenga A."/>
            <person name="Young D."/>
            <person name="Pisabarro A."/>
            <person name="Eastwood D.C."/>
            <person name="Martin F."/>
            <person name="Cullen D."/>
            <person name="Grigoriev I.V."/>
            <person name="Hibbett D.S."/>
        </authorList>
    </citation>
    <scope>NUCLEOTIDE SEQUENCE</scope>
    <source>
        <strain evidence="7">FP-58527</strain>
    </source>
</reference>
<evidence type="ECO:0000256" key="1">
    <source>
        <dbReference type="ARBA" id="ARBA00004123"/>
    </source>
</evidence>
<dbReference type="InterPro" id="IPR039896">
    <property type="entry name" value="Red-like"/>
</dbReference>
<keyword evidence="3" id="KW-0175">Coiled coil</keyword>
<feature type="region of interest" description="Disordered" evidence="4">
    <location>
        <begin position="1"/>
        <end position="42"/>
    </location>
</feature>
<dbReference type="Proteomes" id="UP000015241">
    <property type="component" value="Unassembled WGS sequence"/>
</dbReference>
<feature type="compositionally biased region" description="Basic and acidic residues" evidence="4">
    <location>
        <begin position="408"/>
        <end position="434"/>
    </location>
</feature>
<dbReference type="HOGENOM" id="CLU_048753_0_0_1"/>
<dbReference type="AlphaFoldDB" id="S8FRW3"/>
<dbReference type="InParanoid" id="S8FRW3"/>
<feature type="compositionally biased region" description="Basic and acidic residues" evidence="4">
    <location>
        <begin position="30"/>
        <end position="42"/>
    </location>
</feature>
<accession>S8FRW3</accession>
<evidence type="ECO:0000256" key="3">
    <source>
        <dbReference type="SAM" id="Coils"/>
    </source>
</evidence>
<evidence type="ECO:0000313" key="6">
    <source>
        <dbReference type="EMBL" id="EPT00990.1"/>
    </source>
</evidence>
<protein>
    <recommendedName>
        <fullName evidence="5">RED-like N-terminal domain-containing protein</fullName>
    </recommendedName>
</protein>
<dbReference type="EMBL" id="KE504145">
    <property type="protein sequence ID" value="EPT00990.1"/>
    <property type="molecule type" value="Genomic_DNA"/>
</dbReference>
<evidence type="ECO:0000256" key="4">
    <source>
        <dbReference type="SAM" id="MobiDB-lite"/>
    </source>
</evidence>
<comment type="subcellular location">
    <subcellularLocation>
        <location evidence="1">Nucleus</location>
    </subcellularLocation>
</comment>
<dbReference type="GO" id="GO:0005634">
    <property type="term" value="C:nucleus"/>
    <property type="evidence" value="ECO:0007669"/>
    <property type="project" value="UniProtKB-SubCell"/>
</dbReference>
<feature type="compositionally biased region" description="Basic and acidic residues" evidence="4">
    <location>
        <begin position="209"/>
        <end position="221"/>
    </location>
</feature>
<feature type="domain" description="RED-like N-terminal" evidence="5">
    <location>
        <begin position="25"/>
        <end position="134"/>
    </location>
</feature>
<dbReference type="eggNOG" id="KOG2498">
    <property type="taxonomic scope" value="Eukaryota"/>
</dbReference>
<feature type="coiled-coil region" evidence="3">
    <location>
        <begin position="45"/>
        <end position="72"/>
    </location>
</feature>
<organism evidence="6 7">
    <name type="scientific">Fomitopsis schrenkii</name>
    <name type="common">Brown rot fungus</name>
    <dbReference type="NCBI Taxonomy" id="2126942"/>
    <lineage>
        <taxon>Eukaryota</taxon>
        <taxon>Fungi</taxon>
        <taxon>Dikarya</taxon>
        <taxon>Basidiomycota</taxon>
        <taxon>Agaricomycotina</taxon>
        <taxon>Agaricomycetes</taxon>
        <taxon>Polyporales</taxon>
        <taxon>Fomitopsis</taxon>
    </lineage>
</organism>
<proteinExistence type="predicted"/>
<evidence type="ECO:0000256" key="2">
    <source>
        <dbReference type="ARBA" id="ARBA00023242"/>
    </source>
</evidence>
<feature type="compositionally biased region" description="Basic and acidic residues" evidence="4">
    <location>
        <begin position="286"/>
        <end position="301"/>
    </location>
</feature>
<dbReference type="OrthoDB" id="3366823at2759"/>
<dbReference type="Pfam" id="PF07808">
    <property type="entry name" value="RED_N"/>
    <property type="match status" value="1"/>
</dbReference>
<feature type="compositionally biased region" description="Basic residues" evidence="4">
    <location>
        <begin position="388"/>
        <end position="400"/>
    </location>
</feature>
<keyword evidence="7" id="KW-1185">Reference proteome</keyword>
<keyword evidence="2" id="KW-0539">Nucleus</keyword>
<dbReference type="STRING" id="743788.S8FRW3"/>
<sequence>MDQYASKAVDPSQPAFKPRTVKKPQAGQSYRDRAAERRHGLDNDYAQVEALAEDFEKRNADNEDRVAVEEQRRYLGGDSDHTVLVKGLDFALLEQNRARLASSTAAEDDASLEQAFQEVATSAPRKRTREEIVQALKAKRAKTSGAGEANADEGVGVAKPPLSADPALEEAKKAGKFRPIGFKPIGGGSEEKPKKKKKVKAKTASQEGEASRKKAKTDTPSERPPPVPKPAPEAGPSTNADVPVVSPPPPPIPAPDPEPVEDEFDIFADAGDYTGVDLGDEDEGNEGLRSDGEREEGEMKEAPPPPKGRWFAMEGEDRPDEPTSPPAKGADEEASPLVNVRPPPVEAPSDREDGEDEDERPIRLQPLASSAIPSIRDLLDMDASSGKGGKRGGKKGKKKEKGTGGEGGVDKNKIDRDYQRLKAYTDKKAAAGGT</sequence>
<gene>
    <name evidence="6" type="ORF">FOMPIDRAFT_126815</name>
</gene>
<feature type="compositionally biased region" description="Pro residues" evidence="4">
    <location>
        <begin position="245"/>
        <end position="257"/>
    </location>
</feature>
<dbReference type="PANTHER" id="PTHR12765">
    <property type="entry name" value="RED PROTEIN IK FACTOR CYTOKINE IK"/>
    <property type="match status" value="1"/>
</dbReference>
<evidence type="ECO:0000259" key="5">
    <source>
        <dbReference type="Pfam" id="PF07808"/>
    </source>
</evidence>
<evidence type="ECO:0000313" key="7">
    <source>
        <dbReference type="Proteomes" id="UP000015241"/>
    </source>
</evidence>